<evidence type="ECO:0000256" key="12">
    <source>
        <dbReference type="SAM" id="MobiDB-lite"/>
    </source>
</evidence>
<dbReference type="Pfam" id="PF01435">
    <property type="entry name" value="Peptidase_M48"/>
    <property type="match status" value="1"/>
</dbReference>
<keyword evidence="5" id="KW-0479">Metal-binding</keyword>
<dbReference type="GO" id="GO:0046872">
    <property type="term" value="F:metal ion binding"/>
    <property type="evidence" value="ECO:0007669"/>
    <property type="project" value="UniProtKB-KW"/>
</dbReference>
<protein>
    <submittedName>
        <fullName evidence="15">M48 family metalloprotease</fullName>
    </submittedName>
</protein>
<evidence type="ECO:0000313" key="15">
    <source>
        <dbReference type="EMBL" id="MBH0777100.1"/>
    </source>
</evidence>
<keyword evidence="10 13" id="KW-0472">Membrane</keyword>
<keyword evidence="7 11" id="KW-0862">Zinc</keyword>
<proteinExistence type="inferred from homology"/>
<dbReference type="EMBL" id="JADMLG010000004">
    <property type="protein sequence ID" value="MBH0777100.1"/>
    <property type="molecule type" value="Genomic_DNA"/>
</dbReference>
<evidence type="ECO:0000256" key="9">
    <source>
        <dbReference type="ARBA" id="ARBA00023049"/>
    </source>
</evidence>
<keyword evidence="8 13" id="KW-1133">Transmembrane helix</keyword>
<feature type="transmembrane region" description="Helical" evidence="13">
    <location>
        <begin position="12"/>
        <end position="35"/>
    </location>
</feature>
<evidence type="ECO:0000259" key="14">
    <source>
        <dbReference type="Pfam" id="PF01435"/>
    </source>
</evidence>
<dbReference type="PANTHER" id="PTHR43221">
    <property type="entry name" value="PROTEASE HTPX"/>
    <property type="match status" value="1"/>
</dbReference>
<keyword evidence="3 11" id="KW-0645">Protease</keyword>
<dbReference type="GO" id="GO:0005886">
    <property type="term" value="C:plasma membrane"/>
    <property type="evidence" value="ECO:0007669"/>
    <property type="project" value="UniProtKB-SubCell"/>
</dbReference>
<dbReference type="PANTHER" id="PTHR43221:SF1">
    <property type="entry name" value="PROTEASE HTPX"/>
    <property type="match status" value="1"/>
</dbReference>
<dbReference type="Gene3D" id="3.30.2010.10">
    <property type="entry name" value="Metalloproteases ('zincins'), catalytic domain"/>
    <property type="match status" value="1"/>
</dbReference>
<dbReference type="InterPro" id="IPR050083">
    <property type="entry name" value="HtpX_protease"/>
</dbReference>
<evidence type="ECO:0000256" key="13">
    <source>
        <dbReference type="SAM" id="Phobius"/>
    </source>
</evidence>
<keyword evidence="9 11" id="KW-0482">Metalloprotease</keyword>
<dbReference type="AlphaFoldDB" id="A0A931IC28"/>
<name>A0A931IC28_9NOCA</name>
<evidence type="ECO:0000256" key="4">
    <source>
        <dbReference type="ARBA" id="ARBA00022692"/>
    </source>
</evidence>
<comment type="caution">
    <text evidence="15">The sequence shown here is derived from an EMBL/GenBank/DDBJ whole genome shotgun (WGS) entry which is preliminary data.</text>
</comment>
<comment type="subcellular location">
    <subcellularLocation>
        <location evidence="1">Cell membrane</location>
        <topology evidence="1">Multi-pass membrane protein</topology>
    </subcellularLocation>
</comment>
<evidence type="ECO:0000256" key="3">
    <source>
        <dbReference type="ARBA" id="ARBA00022670"/>
    </source>
</evidence>
<accession>A0A931IC28</accession>
<evidence type="ECO:0000256" key="2">
    <source>
        <dbReference type="ARBA" id="ARBA00022475"/>
    </source>
</evidence>
<keyword evidence="6 11" id="KW-0378">Hydrolase</keyword>
<dbReference type="GO" id="GO:0006508">
    <property type="term" value="P:proteolysis"/>
    <property type="evidence" value="ECO:0007669"/>
    <property type="project" value="UniProtKB-KW"/>
</dbReference>
<dbReference type="Proteomes" id="UP000655751">
    <property type="component" value="Unassembled WGS sequence"/>
</dbReference>
<feature type="compositionally biased region" description="Pro residues" evidence="12">
    <location>
        <begin position="262"/>
        <end position="280"/>
    </location>
</feature>
<keyword evidence="16" id="KW-1185">Reference proteome</keyword>
<organism evidence="15 16">
    <name type="scientific">Nocardia bovistercoris</name>
    <dbReference type="NCBI Taxonomy" id="2785916"/>
    <lineage>
        <taxon>Bacteria</taxon>
        <taxon>Bacillati</taxon>
        <taxon>Actinomycetota</taxon>
        <taxon>Actinomycetes</taxon>
        <taxon>Mycobacteriales</taxon>
        <taxon>Nocardiaceae</taxon>
        <taxon>Nocardia</taxon>
    </lineage>
</organism>
<evidence type="ECO:0000256" key="5">
    <source>
        <dbReference type="ARBA" id="ARBA00022723"/>
    </source>
</evidence>
<feature type="domain" description="Peptidase M48" evidence="14">
    <location>
        <begin position="71"/>
        <end position="154"/>
    </location>
</feature>
<comment type="cofactor">
    <cofactor evidence="11">
        <name>Zn(2+)</name>
        <dbReference type="ChEBI" id="CHEBI:29105"/>
    </cofactor>
    <text evidence="11">Binds 1 zinc ion per subunit.</text>
</comment>
<sequence>MPARHALEIPLLTVIVVLTALFFVLGLLMTVVGWIPLQLSAPLLLAPLILVLQRGLLYAQLRTGGIKITPTQFPDAHRMVVEAAARFGMANTPDAFVVLGNGAINAFASGHGFRRFVAVNSDLFEIGGAARDPDALAFIIGHEVGHIAAGHTSYWRWLGMYVVPYLPILGGSLQRAQEYTADNHGYCYNHEGAPGAMRTLAGGKYLNTLVGFDEMADRAPVERGFFVWLYNGLVSHPVLTWRMWALRDRSKHGNLLWRPNPRVTPQPGFPPPGGTYPPYQPIGGYPQLTGGYPQHAGGYAPPVAGQSSSGYPQPSGGYPPQSGGYAQPTGPYPTDGYPQQPTEHQGWGRPNPGDTHSP</sequence>
<evidence type="ECO:0000256" key="10">
    <source>
        <dbReference type="ARBA" id="ARBA00023136"/>
    </source>
</evidence>
<gene>
    <name evidence="15" type="ORF">IT779_12480</name>
</gene>
<reference evidence="15" key="1">
    <citation type="submission" date="2020-11" db="EMBL/GenBank/DDBJ databases">
        <title>Nocardia NEAU-351.nov., a novel actinomycete isolated from the cow dung.</title>
        <authorList>
            <person name="Zhang X."/>
        </authorList>
    </citation>
    <scope>NUCLEOTIDE SEQUENCE</scope>
    <source>
        <strain evidence="15">NEAU-351</strain>
    </source>
</reference>
<keyword evidence="2" id="KW-1003">Cell membrane</keyword>
<keyword evidence="4 13" id="KW-0812">Transmembrane</keyword>
<comment type="similarity">
    <text evidence="11">Belongs to the peptidase M48 family.</text>
</comment>
<evidence type="ECO:0000256" key="7">
    <source>
        <dbReference type="ARBA" id="ARBA00022833"/>
    </source>
</evidence>
<evidence type="ECO:0000256" key="6">
    <source>
        <dbReference type="ARBA" id="ARBA00022801"/>
    </source>
</evidence>
<evidence type="ECO:0000256" key="1">
    <source>
        <dbReference type="ARBA" id="ARBA00004651"/>
    </source>
</evidence>
<evidence type="ECO:0000313" key="16">
    <source>
        <dbReference type="Proteomes" id="UP000655751"/>
    </source>
</evidence>
<dbReference type="CDD" id="cd07325">
    <property type="entry name" value="M48_Ste24p_like"/>
    <property type="match status" value="1"/>
</dbReference>
<evidence type="ECO:0000256" key="8">
    <source>
        <dbReference type="ARBA" id="ARBA00022989"/>
    </source>
</evidence>
<dbReference type="InterPro" id="IPR001915">
    <property type="entry name" value="Peptidase_M48"/>
</dbReference>
<dbReference type="GO" id="GO:0004222">
    <property type="term" value="F:metalloendopeptidase activity"/>
    <property type="evidence" value="ECO:0007669"/>
    <property type="project" value="InterPro"/>
</dbReference>
<evidence type="ECO:0000256" key="11">
    <source>
        <dbReference type="RuleBase" id="RU003983"/>
    </source>
</evidence>
<feature type="region of interest" description="Disordered" evidence="12">
    <location>
        <begin position="255"/>
        <end position="358"/>
    </location>
</feature>
<feature type="compositionally biased region" description="Low complexity" evidence="12">
    <location>
        <begin position="304"/>
        <end position="328"/>
    </location>
</feature>